<dbReference type="Proteomes" id="UP000319322">
    <property type="component" value="Unassembled WGS sequence"/>
</dbReference>
<dbReference type="InterPro" id="IPR013762">
    <property type="entry name" value="Integrase-like_cat_sf"/>
</dbReference>
<accession>A0A553UJZ1</accession>
<dbReference type="GO" id="GO:0015074">
    <property type="term" value="P:DNA integration"/>
    <property type="evidence" value="ECO:0007669"/>
    <property type="project" value="InterPro"/>
</dbReference>
<proteinExistence type="predicted"/>
<protein>
    <recommendedName>
        <fullName evidence="4">Tyr recombinase domain-containing protein</fullName>
    </recommendedName>
</protein>
<dbReference type="AlphaFoldDB" id="A0A553UJZ1"/>
<dbReference type="SUPFAM" id="SSF56349">
    <property type="entry name" value="DNA breaking-rejoining enzymes"/>
    <property type="match status" value="1"/>
</dbReference>
<organism evidence="2 3">
    <name type="scientific">Helicobacter mehlei</name>
    <dbReference type="NCBI Taxonomy" id="2316080"/>
    <lineage>
        <taxon>Bacteria</taxon>
        <taxon>Pseudomonadati</taxon>
        <taxon>Campylobacterota</taxon>
        <taxon>Epsilonproteobacteria</taxon>
        <taxon>Campylobacterales</taxon>
        <taxon>Helicobacteraceae</taxon>
        <taxon>Helicobacter</taxon>
    </lineage>
</organism>
<dbReference type="RefSeq" id="WP_120948719.1">
    <property type="nucleotide sequence ID" value="NZ_QXQS01000023.1"/>
</dbReference>
<evidence type="ECO:0000256" key="1">
    <source>
        <dbReference type="ARBA" id="ARBA00023172"/>
    </source>
</evidence>
<evidence type="ECO:0000313" key="3">
    <source>
        <dbReference type="Proteomes" id="UP000319322"/>
    </source>
</evidence>
<evidence type="ECO:0000313" key="2">
    <source>
        <dbReference type="EMBL" id="TSA80341.1"/>
    </source>
</evidence>
<sequence length="60" mass="6832">MKHIEQNGLGANDALFAHGKYRRLSFERPWRRLLAQCGIAHRCLYSTRHTFASLMLSSGG</sequence>
<dbReference type="GO" id="GO:0006310">
    <property type="term" value="P:DNA recombination"/>
    <property type="evidence" value="ECO:0007669"/>
    <property type="project" value="UniProtKB-KW"/>
</dbReference>
<dbReference type="InterPro" id="IPR011010">
    <property type="entry name" value="DNA_brk_join_enz"/>
</dbReference>
<keyword evidence="1" id="KW-0233">DNA recombination</keyword>
<gene>
    <name evidence="2" type="ORF">FNE76_07430</name>
</gene>
<name>A0A553UJZ1_9HELI</name>
<comment type="caution">
    <text evidence="2">The sequence shown here is derived from an EMBL/GenBank/DDBJ whole genome shotgun (WGS) entry which is preliminary data.</text>
</comment>
<reference evidence="2 3" key="2">
    <citation type="submission" date="2019-07" db="EMBL/GenBank/DDBJ databases">
        <title>Helicobacter labacensis sp. nov., Helicobacter mehlei sp. nov. and Helicobacter vulpis sp. nov., isolated from gastric mucosa of red fox (Vulpis vulpis).</title>
        <authorList>
            <person name="Kusar D."/>
            <person name="Gruntar I."/>
            <person name="Pate M."/>
            <person name="Zajc U."/>
            <person name="Ocepek M."/>
        </authorList>
    </citation>
    <scope>NUCLEOTIDE SEQUENCE [LARGE SCALE GENOMIC DNA]</scope>
    <source>
        <strain evidence="2 3">L8b</strain>
    </source>
</reference>
<evidence type="ECO:0008006" key="4">
    <source>
        <dbReference type="Google" id="ProtNLM"/>
    </source>
</evidence>
<dbReference type="GO" id="GO:0003677">
    <property type="term" value="F:DNA binding"/>
    <property type="evidence" value="ECO:0007669"/>
    <property type="project" value="InterPro"/>
</dbReference>
<dbReference type="EMBL" id="VKGC01000028">
    <property type="protein sequence ID" value="TSA80341.1"/>
    <property type="molecule type" value="Genomic_DNA"/>
</dbReference>
<reference evidence="3" key="1">
    <citation type="submission" date="2019-07" db="EMBL/GenBank/DDBJ databases">
        <title>Helicobacter labacensis sp. nov., Helicobacter mehlei sp. nov. and Helicobacter vulpis sp. nov., isolated from gastric mucosa of red fox (Vulpis vulpis).</title>
        <authorList>
            <person name="Papic B."/>
        </authorList>
    </citation>
    <scope>NUCLEOTIDE SEQUENCE [LARGE SCALE GENOMIC DNA]</scope>
    <source>
        <strain evidence="3">L8b</strain>
    </source>
</reference>
<dbReference type="Gene3D" id="1.10.443.10">
    <property type="entry name" value="Intergrase catalytic core"/>
    <property type="match status" value="1"/>
</dbReference>
<keyword evidence="3" id="KW-1185">Reference proteome</keyword>